<dbReference type="PANTHER" id="PTHR43404">
    <property type="entry name" value="LIPOPOLYSACCHARIDE CHOLINEPHOSPHOTRANSFERASE LICD"/>
    <property type="match status" value="1"/>
</dbReference>
<dbReference type="PANTHER" id="PTHR43404:SF1">
    <property type="entry name" value="MNN4P"/>
    <property type="match status" value="1"/>
</dbReference>
<dbReference type="InterPro" id="IPR007074">
    <property type="entry name" value="LicD/FKTN/FKRP_NTP_transf"/>
</dbReference>
<proteinExistence type="predicted"/>
<feature type="domain" description="LicD/FKTN/FKRP nucleotidyltransferase" evidence="1">
    <location>
        <begin position="19"/>
        <end position="49"/>
    </location>
</feature>
<dbReference type="GO" id="GO:0009100">
    <property type="term" value="P:glycoprotein metabolic process"/>
    <property type="evidence" value="ECO:0007669"/>
    <property type="project" value="UniProtKB-ARBA"/>
</dbReference>
<reference evidence="2" key="1">
    <citation type="submission" date="2018-05" db="EMBL/GenBank/DDBJ databases">
        <authorList>
            <person name="Lanie J.A."/>
            <person name="Ng W.-L."/>
            <person name="Kazmierczak K.M."/>
            <person name="Andrzejewski T.M."/>
            <person name="Davidsen T.M."/>
            <person name="Wayne K.J."/>
            <person name="Tettelin H."/>
            <person name="Glass J.I."/>
            <person name="Rusch D."/>
            <person name="Podicherti R."/>
            <person name="Tsui H.-C.T."/>
            <person name="Winkler M.E."/>
        </authorList>
    </citation>
    <scope>NUCLEOTIDE SEQUENCE</scope>
</reference>
<gene>
    <name evidence="2" type="ORF">METZ01_LOCUS151766</name>
</gene>
<protein>
    <recommendedName>
        <fullName evidence="1">LicD/FKTN/FKRP nucleotidyltransferase domain-containing protein</fullName>
    </recommendedName>
</protein>
<dbReference type="Pfam" id="PF04991">
    <property type="entry name" value="LicD"/>
    <property type="match status" value="1"/>
</dbReference>
<accession>A0A382ACV1</accession>
<dbReference type="EMBL" id="UINC01024715">
    <property type="protein sequence ID" value="SVA98912.1"/>
    <property type="molecule type" value="Genomic_DNA"/>
</dbReference>
<dbReference type="InterPro" id="IPR052942">
    <property type="entry name" value="LPS_cholinephosphotransferase"/>
</dbReference>
<evidence type="ECO:0000259" key="1">
    <source>
        <dbReference type="Pfam" id="PF04991"/>
    </source>
</evidence>
<organism evidence="2">
    <name type="scientific">marine metagenome</name>
    <dbReference type="NCBI Taxonomy" id="408172"/>
    <lineage>
        <taxon>unclassified sequences</taxon>
        <taxon>metagenomes</taxon>
        <taxon>ecological metagenomes</taxon>
    </lineage>
</organism>
<dbReference type="AlphaFoldDB" id="A0A382ACV1"/>
<sequence length="282" mass="32280">MDIQKAAKVLIEVKELFDKLDIVFFLRHGTCLGAVRDGGLIPWDDDLDIGSIIGMSGLTERSVYETADIFRRAGFEATLLRTDFYIAVELTKSGIPVDWTCYRVIDGNIIQYPAVKIPAQLYYDLKTIRFLGGEFFVPNPPEKYLQLKYGSEWQLPKETGFEKDIIDSIPESVIPKRSGALLGVFKFLFPNKYTTRIRVLDHDREPVELAEVTVVGFNHQPTDHRGYVRFDLPNEDYYALVISRFGEEEILYAEFLRPGKSYCYVPSANEKSGRTHVMVEEN</sequence>
<evidence type="ECO:0000313" key="2">
    <source>
        <dbReference type="EMBL" id="SVA98912.1"/>
    </source>
</evidence>
<name>A0A382ACV1_9ZZZZ</name>